<keyword evidence="5" id="KW-1185">Reference proteome</keyword>
<feature type="domain" description="Insertion element IS402-like" evidence="3">
    <location>
        <begin position="11"/>
        <end position="83"/>
    </location>
</feature>
<dbReference type="Pfam" id="PF01609">
    <property type="entry name" value="DDE_Tnp_1"/>
    <property type="match status" value="1"/>
</dbReference>
<evidence type="ECO:0000313" key="5">
    <source>
        <dbReference type="Proteomes" id="UP001302652"/>
    </source>
</evidence>
<feature type="domain" description="Transposase IS4-like" evidence="2">
    <location>
        <begin position="100"/>
        <end position="255"/>
    </location>
</feature>
<gene>
    <name evidence="4" type="ORF">RW095_14055</name>
</gene>
<dbReference type="InterPro" id="IPR025161">
    <property type="entry name" value="IS402-like_dom"/>
</dbReference>
<sequence>MTARKPYPTDVSDEEWSFAAPYLTLMNEDAPQRRYELREMFNALRWMARAGAAWRMLPTNFPPWELVYQQTQRWLNAGCFEAMVNDLRSVLRVAQQRQGQPSAVILDGRTLQSTCENGPRAGYDGYKRKRGSKVHMAVDTLGLLLAVHITPANEQERAQVAELARQVQHVTGQTVKLAFSDQGYTGDTAAQAARAEGIELQVIKLSEAKKGFVLLPRRWVVERSFGWLNRFRRLARDYERLPETLAGLHFVVFAMLMLVHAAPSMQSA</sequence>
<dbReference type="InterPro" id="IPR002559">
    <property type="entry name" value="Transposase_11"/>
</dbReference>
<feature type="transmembrane region" description="Helical" evidence="1">
    <location>
        <begin position="241"/>
        <end position="262"/>
    </location>
</feature>
<dbReference type="Pfam" id="PF13340">
    <property type="entry name" value="DUF4096"/>
    <property type="match status" value="1"/>
</dbReference>
<dbReference type="Proteomes" id="UP001302652">
    <property type="component" value="Chromosome 2"/>
</dbReference>
<evidence type="ECO:0000259" key="2">
    <source>
        <dbReference type="Pfam" id="PF01609"/>
    </source>
</evidence>
<dbReference type="PANTHER" id="PTHR30007:SF0">
    <property type="entry name" value="TRANSPOSASE"/>
    <property type="match status" value="1"/>
</dbReference>
<keyword evidence="1" id="KW-1133">Transmembrane helix</keyword>
<dbReference type="PANTHER" id="PTHR30007">
    <property type="entry name" value="PHP DOMAIN PROTEIN"/>
    <property type="match status" value="1"/>
</dbReference>
<organism evidence="4 5">
    <name type="scientific">Paraburkholderia kirstenboschensis</name>
    <dbReference type="NCBI Taxonomy" id="1245436"/>
    <lineage>
        <taxon>Bacteria</taxon>
        <taxon>Pseudomonadati</taxon>
        <taxon>Pseudomonadota</taxon>
        <taxon>Betaproteobacteria</taxon>
        <taxon>Burkholderiales</taxon>
        <taxon>Burkholderiaceae</taxon>
        <taxon>Paraburkholderia</taxon>
    </lineage>
</organism>
<keyword evidence="1" id="KW-0472">Membrane</keyword>
<protein>
    <submittedName>
        <fullName evidence="4">IS5 family transposase</fullName>
    </submittedName>
</protein>
<evidence type="ECO:0000313" key="4">
    <source>
        <dbReference type="EMBL" id="WOD16978.1"/>
    </source>
</evidence>
<keyword evidence="1" id="KW-0812">Transmembrane</keyword>
<dbReference type="EMBL" id="CP136512">
    <property type="protein sequence ID" value="WOD16978.1"/>
    <property type="molecule type" value="Genomic_DNA"/>
</dbReference>
<evidence type="ECO:0000256" key="1">
    <source>
        <dbReference type="SAM" id="Phobius"/>
    </source>
</evidence>
<dbReference type="NCBIfam" id="NF033580">
    <property type="entry name" value="transpos_IS5_3"/>
    <property type="match status" value="1"/>
</dbReference>
<evidence type="ECO:0000259" key="3">
    <source>
        <dbReference type="Pfam" id="PF13340"/>
    </source>
</evidence>
<reference evidence="4 5" key="1">
    <citation type="submission" date="2023-10" db="EMBL/GenBank/DDBJ databases">
        <title>Surface-active antibiotics is a multifunctional adaptation for post-fire microbes.</title>
        <authorList>
            <person name="Liu M.D."/>
            <person name="Du Y."/>
            <person name="Koupaei S.K."/>
            <person name="Kim N.R."/>
            <person name="Zhang W."/>
            <person name="Traxler M.F."/>
        </authorList>
    </citation>
    <scope>NUCLEOTIDE SEQUENCE [LARGE SCALE GENOMIC DNA]</scope>
    <source>
        <strain evidence="4 5">F3</strain>
    </source>
</reference>
<proteinExistence type="predicted"/>
<accession>A0ABZ0EIC2</accession>
<name>A0ABZ0EIC2_9BURK</name>
<dbReference type="RefSeq" id="WP_317019565.1">
    <property type="nucleotide sequence ID" value="NZ_CP136512.1"/>
</dbReference>